<dbReference type="InterPro" id="IPR006935">
    <property type="entry name" value="Helicase/UvrB_N"/>
</dbReference>
<sequence length="109" mass="12308">MDIVKHLSNELSLRVPQRLSLVNLDSQLSRVDLFKDSSQEIEAKIGAIKFDTKFPSLCYALATGVGKTKLMGAMMLYLYQKKGLRNFFILTPGETIYTKTKANFTRGNE</sequence>
<dbReference type="Proteomes" id="UP000034710">
    <property type="component" value="Unassembled WGS sequence"/>
</dbReference>
<feature type="non-terminal residue" evidence="2">
    <location>
        <position position="109"/>
    </location>
</feature>
<name>A0A0G0KT24_9BACT</name>
<organism evidence="2 3">
    <name type="scientific">Candidatus Woesebacteria bacterium GW2011_GWA1_38_8</name>
    <dbReference type="NCBI Taxonomy" id="1618547"/>
    <lineage>
        <taxon>Bacteria</taxon>
        <taxon>Candidatus Woeseibacteriota</taxon>
    </lineage>
</organism>
<dbReference type="AlphaFoldDB" id="A0A0G0KT24"/>
<dbReference type="GO" id="GO:0004386">
    <property type="term" value="F:helicase activity"/>
    <property type="evidence" value="ECO:0007669"/>
    <property type="project" value="UniProtKB-KW"/>
</dbReference>
<keyword evidence="2" id="KW-0378">Hydrolase</keyword>
<evidence type="ECO:0000313" key="3">
    <source>
        <dbReference type="Proteomes" id="UP000034710"/>
    </source>
</evidence>
<keyword evidence="2" id="KW-0347">Helicase</keyword>
<dbReference type="GO" id="GO:0016787">
    <property type="term" value="F:hydrolase activity"/>
    <property type="evidence" value="ECO:0007669"/>
    <property type="project" value="InterPro"/>
</dbReference>
<accession>A0A0G0KT24</accession>
<dbReference type="Pfam" id="PF04851">
    <property type="entry name" value="ResIII"/>
    <property type="match status" value="1"/>
</dbReference>
<evidence type="ECO:0000259" key="1">
    <source>
        <dbReference type="Pfam" id="PF04851"/>
    </source>
</evidence>
<dbReference type="GO" id="GO:0003677">
    <property type="term" value="F:DNA binding"/>
    <property type="evidence" value="ECO:0007669"/>
    <property type="project" value="InterPro"/>
</dbReference>
<feature type="domain" description="Helicase/UvrB N-terminal" evidence="1">
    <location>
        <begin position="46"/>
        <end position="106"/>
    </location>
</feature>
<dbReference type="EMBL" id="LBVJ01000035">
    <property type="protein sequence ID" value="KKQ82833.1"/>
    <property type="molecule type" value="Genomic_DNA"/>
</dbReference>
<reference evidence="2 3" key="1">
    <citation type="journal article" date="2015" name="Nature">
        <title>rRNA introns, odd ribosomes, and small enigmatic genomes across a large radiation of phyla.</title>
        <authorList>
            <person name="Brown C.T."/>
            <person name="Hug L.A."/>
            <person name="Thomas B.C."/>
            <person name="Sharon I."/>
            <person name="Castelle C.J."/>
            <person name="Singh A."/>
            <person name="Wilkins M.J."/>
            <person name="Williams K.H."/>
            <person name="Banfield J.F."/>
        </authorList>
    </citation>
    <scope>NUCLEOTIDE SEQUENCE [LARGE SCALE GENOMIC DNA]</scope>
</reference>
<comment type="caution">
    <text evidence="2">The sequence shown here is derived from an EMBL/GenBank/DDBJ whole genome shotgun (WGS) entry which is preliminary data.</text>
</comment>
<evidence type="ECO:0000313" key="2">
    <source>
        <dbReference type="EMBL" id="KKQ82833.1"/>
    </source>
</evidence>
<keyword evidence="2" id="KW-0547">Nucleotide-binding</keyword>
<protein>
    <submittedName>
        <fullName evidence="2">Type III restriction-modification enzyme helicase subunit</fullName>
    </submittedName>
</protein>
<proteinExistence type="predicted"/>
<gene>
    <name evidence="2" type="ORF">UT06_C0035G0022</name>
</gene>
<keyword evidence="2" id="KW-0067">ATP-binding</keyword>
<dbReference type="GO" id="GO:0005524">
    <property type="term" value="F:ATP binding"/>
    <property type="evidence" value="ECO:0007669"/>
    <property type="project" value="InterPro"/>
</dbReference>